<reference evidence="2" key="1">
    <citation type="journal article" date="2019" name="Int. J. Syst. Evol. Microbiol.">
        <title>The Global Catalogue of Microorganisms (GCM) 10K type strain sequencing project: providing services to taxonomists for standard genome sequencing and annotation.</title>
        <authorList>
            <consortium name="The Broad Institute Genomics Platform"/>
            <consortium name="The Broad Institute Genome Sequencing Center for Infectious Disease"/>
            <person name="Wu L."/>
            <person name="Ma J."/>
        </authorList>
    </citation>
    <scope>NUCLEOTIDE SEQUENCE [LARGE SCALE GENOMIC DNA]</scope>
    <source>
        <strain evidence="2">JCM 16898</strain>
    </source>
</reference>
<sequence>MPSGPVFNVPRSCRGKASRFQVFITDATQASLAMPTGGASRFCFTIRNGWKEPLSAYIPRRCQAAA</sequence>
<proteinExistence type="predicted"/>
<organism evidence="1 2">
    <name type="scientific">Amycolatopsis ultiminotia</name>
    <dbReference type="NCBI Taxonomy" id="543629"/>
    <lineage>
        <taxon>Bacteria</taxon>
        <taxon>Bacillati</taxon>
        <taxon>Actinomycetota</taxon>
        <taxon>Actinomycetes</taxon>
        <taxon>Pseudonocardiales</taxon>
        <taxon>Pseudonocardiaceae</taxon>
        <taxon>Amycolatopsis</taxon>
    </lineage>
</organism>
<accession>A0ABP6W5K4</accession>
<name>A0ABP6W5K4_9PSEU</name>
<protein>
    <submittedName>
        <fullName evidence="1">Uncharacterized protein</fullName>
    </submittedName>
</protein>
<dbReference type="Proteomes" id="UP001500689">
    <property type="component" value="Unassembled WGS sequence"/>
</dbReference>
<keyword evidence="2" id="KW-1185">Reference proteome</keyword>
<comment type="caution">
    <text evidence="1">The sequence shown here is derived from an EMBL/GenBank/DDBJ whole genome shotgun (WGS) entry which is preliminary data.</text>
</comment>
<dbReference type="EMBL" id="BAAAZN010000006">
    <property type="protein sequence ID" value="GAA3545792.1"/>
    <property type="molecule type" value="Genomic_DNA"/>
</dbReference>
<evidence type="ECO:0000313" key="2">
    <source>
        <dbReference type="Proteomes" id="UP001500689"/>
    </source>
</evidence>
<gene>
    <name evidence="1" type="ORF">GCM10022222_31800</name>
</gene>
<evidence type="ECO:0000313" key="1">
    <source>
        <dbReference type="EMBL" id="GAA3545792.1"/>
    </source>
</evidence>